<dbReference type="Proteomes" id="UP000234342">
    <property type="component" value="Unassembled WGS sequence"/>
</dbReference>
<keyword evidence="4" id="KW-1185">Reference proteome</keyword>
<keyword evidence="1" id="KW-0812">Transmembrane</keyword>
<evidence type="ECO:0000259" key="2">
    <source>
        <dbReference type="Pfam" id="PF07853"/>
    </source>
</evidence>
<gene>
    <name evidence="3" type="ORF">BANT10_02207</name>
</gene>
<dbReference type="EMBL" id="FXZE01000009">
    <property type="protein sequence ID" value="SMX89079.1"/>
    <property type="molecule type" value="Genomic_DNA"/>
</dbReference>
<feature type="transmembrane region" description="Helical" evidence="1">
    <location>
        <begin position="66"/>
        <end position="83"/>
    </location>
</feature>
<name>A0A2H1JNN4_9MICO</name>
<dbReference type="Pfam" id="PF07853">
    <property type="entry name" value="DUF1648"/>
    <property type="match status" value="1"/>
</dbReference>
<dbReference type="InterPro" id="IPR012867">
    <property type="entry name" value="DUF1648"/>
</dbReference>
<protein>
    <recommendedName>
        <fullName evidence="2">DUF1648 domain-containing protein</fullName>
    </recommendedName>
</protein>
<feature type="domain" description="DUF1648" evidence="2">
    <location>
        <begin position="29"/>
        <end position="73"/>
    </location>
</feature>
<sequence length="178" mass="19709">MPSSTDPSISHRPPRRPGLAALIFAVLSILVLIGFAVWAWFNAPDQVPSHFGANGQPDGWSSKSEVMAWLVPLGVGIPALLSIRQIYEKLPLGLVNIPHKEYWLQRGERDYLFDCLMEFMRITAGACALLFTVSLAQTLDVGMGRSWPEALLILPTGVFLVITAIAMWNLLRQLKPET</sequence>
<keyword evidence="1" id="KW-1133">Transmembrane helix</keyword>
<keyword evidence="1" id="KW-0472">Membrane</keyword>
<feature type="transmembrane region" description="Helical" evidence="1">
    <location>
        <begin position="119"/>
        <end position="139"/>
    </location>
</feature>
<proteinExistence type="predicted"/>
<accession>A0A2H1JNN4</accession>
<organism evidence="3 4">
    <name type="scientific">Brevibacterium antiquum</name>
    <dbReference type="NCBI Taxonomy" id="234835"/>
    <lineage>
        <taxon>Bacteria</taxon>
        <taxon>Bacillati</taxon>
        <taxon>Actinomycetota</taxon>
        <taxon>Actinomycetes</taxon>
        <taxon>Micrococcales</taxon>
        <taxon>Brevibacteriaceae</taxon>
        <taxon>Brevibacterium</taxon>
    </lineage>
</organism>
<evidence type="ECO:0000313" key="3">
    <source>
        <dbReference type="EMBL" id="SMX89079.1"/>
    </source>
</evidence>
<feature type="transmembrane region" description="Helical" evidence="1">
    <location>
        <begin position="151"/>
        <end position="171"/>
    </location>
</feature>
<evidence type="ECO:0000313" key="4">
    <source>
        <dbReference type="Proteomes" id="UP000234342"/>
    </source>
</evidence>
<reference evidence="4" key="1">
    <citation type="submission" date="2017-03" db="EMBL/GenBank/DDBJ databases">
        <authorList>
            <person name="Monnet C."/>
        </authorList>
    </citation>
    <scope>NUCLEOTIDE SEQUENCE [LARGE SCALE GENOMIC DNA]</scope>
    <source>
        <strain evidence="4">P10</strain>
    </source>
</reference>
<dbReference type="RefSeq" id="WP_233429415.1">
    <property type="nucleotide sequence ID" value="NZ_FXZE01000009.1"/>
</dbReference>
<feature type="transmembrane region" description="Helical" evidence="1">
    <location>
        <begin position="21"/>
        <end position="41"/>
    </location>
</feature>
<dbReference type="AlphaFoldDB" id="A0A2H1JNN4"/>
<evidence type="ECO:0000256" key="1">
    <source>
        <dbReference type="SAM" id="Phobius"/>
    </source>
</evidence>